<dbReference type="EMBL" id="MN739052">
    <property type="protein sequence ID" value="QHS86262.1"/>
    <property type="molecule type" value="Genomic_DNA"/>
</dbReference>
<evidence type="ECO:0000256" key="1">
    <source>
        <dbReference type="SAM" id="Phobius"/>
    </source>
</evidence>
<proteinExistence type="predicted"/>
<evidence type="ECO:0000313" key="2">
    <source>
        <dbReference type="EMBL" id="QHS86262.1"/>
    </source>
</evidence>
<organism evidence="2">
    <name type="scientific">viral metagenome</name>
    <dbReference type="NCBI Taxonomy" id="1070528"/>
    <lineage>
        <taxon>unclassified sequences</taxon>
        <taxon>metagenomes</taxon>
        <taxon>organismal metagenomes</taxon>
    </lineage>
</organism>
<dbReference type="AlphaFoldDB" id="A0A6C0B2H1"/>
<feature type="transmembrane region" description="Helical" evidence="1">
    <location>
        <begin position="50"/>
        <end position="73"/>
    </location>
</feature>
<feature type="transmembrane region" description="Helical" evidence="1">
    <location>
        <begin position="85"/>
        <end position="104"/>
    </location>
</feature>
<feature type="transmembrane region" description="Helical" evidence="1">
    <location>
        <begin position="125"/>
        <end position="146"/>
    </location>
</feature>
<accession>A0A6C0B2H1</accession>
<protein>
    <submittedName>
        <fullName evidence="2">Uncharacterized protein</fullName>
    </submittedName>
</protein>
<keyword evidence="1" id="KW-1133">Transmembrane helix</keyword>
<sequence length="173" mass="19724">MYLRDISDFENVSDYLPILNGALITDVIVMSLSLSGYINSEALKIWYKSYGLSAVLADVLILVIGLIIARWLYNMFFKSRSLFSFILVALGVQLTHDLVFGKIIDFMPEKTSNIFNTFKQYTHEHGMQILFADSLMIISTIILGSLMAAYDLNMNIITIIFMAYHVPYLIHSF</sequence>
<keyword evidence="1" id="KW-0812">Transmembrane</keyword>
<keyword evidence="1" id="KW-0472">Membrane</keyword>
<feature type="transmembrane region" description="Helical" evidence="1">
    <location>
        <begin position="152"/>
        <end position="170"/>
    </location>
</feature>
<name>A0A6C0B2H1_9ZZZZ</name>
<feature type="transmembrane region" description="Helical" evidence="1">
    <location>
        <begin position="15"/>
        <end position="38"/>
    </location>
</feature>
<reference evidence="2" key="1">
    <citation type="journal article" date="2020" name="Nature">
        <title>Giant virus diversity and host interactions through global metagenomics.</title>
        <authorList>
            <person name="Schulz F."/>
            <person name="Roux S."/>
            <person name="Paez-Espino D."/>
            <person name="Jungbluth S."/>
            <person name="Walsh D.A."/>
            <person name="Denef V.J."/>
            <person name="McMahon K.D."/>
            <person name="Konstantinidis K.T."/>
            <person name="Eloe-Fadrosh E.A."/>
            <person name="Kyrpides N.C."/>
            <person name="Woyke T."/>
        </authorList>
    </citation>
    <scope>NUCLEOTIDE SEQUENCE</scope>
    <source>
        <strain evidence="2">GVMAG-M-3300009187-29</strain>
    </source>
</reference>